<name>A0ACC2KAW2_PERAE</name>
<evidence type="ECO:0000313" key="2">
    <source>
        <dbReference type="Proteomes" id="UP001234297"/>
    </source>
</evidence>
<protein>
    <submittedName>
        <fullName evidence="1">Uncharacterized protein</fullName>
    </submittedName>
</protein>
<comment type="caution">
    <text evidence="1">The sequence shown here is derived from an EMBL/GenBank/DDBJ whole genome shotgun (WGS) entry which is preliminary data.</text>
</comment>
<reference evidence="1 2" key="1">
    <citation type="journal article" date="2022" name="Hortic Res">
        <title>A haplotype resolved chromosomal level avocado genome allows analysis of novel avocado genes.</title>
        <authorList>
            <person name="Nath O."/>
            <person name="Fletcher S.J."/>
            <person name="Hayward A."/>
            <person name="Shaw L.M."/>
            <person name="Masouleh A.K."/>
            <person name="Furtado A."/>
            <person name="Henry R.J."/>
            <person name="Mitter N."/>
        </authorList>
    </citation>
    <scope>NUCLEOTIDE SEQUENCE [LARGE SCALE GENOMIC DNA]</scope>
    <source>
        <strain evidence="2">cv. Hass</strain>
    </source>
</reference>
<sequence>MLTPSDVPKTPSHEGSSKSSELSEGKEESPVKKVVIKEEKVVVASRYMQGISSSNPGSSVDSTSDGKVIGNENAGLTKKVGFSKAKQDPKGQV</sequence>
<dbReference type="Proteomes" id="UP001234297">
    <property type="component" value="Chromosome 4"/>
</dbReference>
<dbReference type="EMBL" id="CM056812">
    <property type="protein sequence ID" value="KAJ8618092.1"/>
    <property type="molecule type" value="Genomic_DNA"/>
</dbReference>
<gene>
    <name evidence="1" type="ORF">MRB53_014278</name>
</gene>
<organism evidence="1 2">
    <name type="scientific">Persea americana</name>
    <name type="common">Avocado</name>
    <dbReference type="NCBI Taxonomy" id="3435"/>
    <lineage>
        <taxon>Eukaryota</taxon>
        <taxon>Viridiplantae</taxon>
        <taxon>Streptophyta</taxon>
        <taxon>Embryophyta</taxon>
        <taxon>Tracheophyta</taxon>
        <taxon>Spermatophyta</taxon>
        <taxon>Magnoliopsida</taxon>
        <taxon>Magnoliidae</taxon>
        <taxon>Laurales</taxon>
        <taxon>Lauraceae</taxon>
        <taxon>Persea</taxon>
    </lineage>
</organism>
<proteinExistence type="predicted"/>
<evidence type="ECO:0000313" key="1">
    <source>
        <dbReference type="EMBL" id="KAJ8618092.1"/>
    </source>
</evidence>
<accession>A0ACC2KAW2</accession>
<keyword evidence="2" id="KW-1185">Reference proteome</keyword>